<dbReference type="Gene3D" id="3.40.50.720">
    <property type="entry name" value="NAD(P)-binding Rossmann-like Domain"/>
    <property type="match status" value="2"/>
</dbReference>
<dbReference type="PROSITE" id="PS00671">
    <property type="entry name" value="D_2_HYDROXYACID_DH_3"/>
    <property type="match status" value="1"/>
</dbReference>
<dbReference type="RefSeq" id="WP_265790962.1">
    <property type="nucleotide sequence ID" value="NZ_BAABRS010000004.1"/>
</dbReference>
<keyword evidence="1" id="KW-0560">Oxidoreductase</keyword>
<protein>
    <submittedName>
        <fullName evidence="4">Glyoxylate/hydroxypyruvate reductase A</fullName>
    </submittedName>
</protein>
<sequence>MSLLFVAPDRNLSEWKKHIHRIDPNIETDIWPAIKNKDRVQFAVCWNQPQHLLDSFPNIKAVSSLGAGVDHLLSDDSLPESIEIARIVSPSLIRQMKEYVLGAVINIQRNLPQYIRQSDQGKWQIHRHELSKNLRIGIMGLGAIGQPVAEQLVKTGFQVSGWARSSKELEDIECFAGPDKLSLFLSDINILVCLLPLTDATRDILDLKVFKELPSDAWIINAARGEHLVDEDLIYALDSNLLQGAWLDVFKEEPLPDKHAFWNRSNIIITPHIASITQPAEAAEQIVENYKRALSGMDLRNAVDREKGY</sequence>
<evidence type="ECO:0000313" key="4">
    <source>
        <dbReference type="EMBL" id="MCW9713930.1"/>
    </source>
</evidence>
<evidence type="ECO:0000256" key="2">
    <source>
        <dbReference type="ARBA" id="ARBA00023027"/>
    </source>
</evidence>
<name>A0ABT3Q1G8_9BACT</name>
<dbReference type="InterPro" id="IPR029753">
    <property type="entry name" value="D-isomer_DH_CS"/>
</dbReference>
<organism evidence="4 5">
    <name type="scientific">Fodinibius salicampi</name>
    <dbReference type="NCBI Taxonomy" id="1920655"/>
    <lineage>
        <taxon>Bacteria</taxon>
        <taxon>Pseudomonadati</taxon>
        <taxon>Balneolota</taxon>
        <taxon>Balneolia</taxon>
        <taxon>Balneolales</taxon>
        <taxon>Balneolaceae</taxon>
        <taxon>Fodinibius</taxon>
    </lineage>
</organism>
<dbReference type="Pfam" id="PF02826">
    <property type="entry name" value="2-Hacid_dh_C"/>
    <property type="match status" value="1"/>
</dbReference>
<proteinExistence type="predicted"/>
<evidence type="ECO:0000259" key="3">
    <source>
        <dbReference type="Pfam" id="PF02826"/>
    </source>
</evidence>
<comment type="caution">
    <text evidence="4">The sequence shown here is derived from an EMBL/GenBank/DDBJ whole genome shotgun (WGS) entry which is preliminary data.</text>
</comment>
<dbReference type="EMBL" id="JAJNDC010000004">
    <property type="protein sequence ID" value="MCW9713930.1"/>
    <property type="molecule type" value="Genomic_DNA"/>
</dbReference>
<dbReference type="CDD" id="cd12164">
    <property type="entry name" value="GDH_like_2"/>
    <property type="match status" value="1"/>
</dbReference>
<evidence type="ECO:0000313" key="5">
    <source>
        <dbReference type="Proteomes" id="UP001207337"/>
    </source>
</evidence>
<feature type="domain" description="D-isomer specific 2-hydroxyacid dehydrogenase NAD-binding" evidence="3">
    <location>
        <begin position="102"/>
        <end position="274"/>
    </location>
</feature>
<dbReference type="InterPro" id="IPR036291">
    <property type="entry name" value="NAD(P)-bd_dom_sf"/>
</dbReference>
<keyword evidence="2" id="KW-0520">NAD</keyword>
<keyword evidence="5" id="KW-1185">Reference proteome</keyword>
<gene>
    <name evidence="4" type="ORF">LQ318_13550</name>
</gene>
<evidence type="ECO:0000256" key="1">
    <source>
        <dbReference type="ARBA" id="ARBA00023002"/>
    </source>
</evidence>
<dbReference type="InterPro" id="IPR006140">
    <property type="entry name" value="D-isomer_DH_NAD-bd"/>
</dbReference>
<dbReference type="PANTHER" id="PTHR43333">
    <property type="entry name" value="2-HACID_DH_C DOMAIN-CONTAINING PROTEIN"/>
    <property type="match status" value="1"/>
</dbReference>
<dbReference type="PANTHER" id="PTHR43333:SF1">
    <property type="entry name" value="D-ISOMER SPECIFIC 2-HYDROXYACID DEHYDROGENASE NAD-BINDING DOMAIN-CONTAINING PROTEIN"/>
    <property type="match status" value="1"/>
</dbReference>
<dbReference type="Proteomes" id="UP001207337">
    <property type="component" value="Unassembled WGS sequence"/>
</dbReference>
<dbReference type="SUPFAM" id="SSF52283">
    <property type="entry name" value="Formate/glycerate dehydrogenase catalytic domain-like"/>
    <property type="match status" value="1"/>
</dbReference>
<accession>A0ABT3Q1G8</accession>
<dbReference type="SUPFAM" id="SSF51735">
    <property type="entry name" value="NAD(P)-binding Rossmann-fold domains"/>
    <property type="match status" value="1"/>
</dbReference>
<reference evidence="4 5" key="1">
    <citation type="submission" date="2021-11" db="EMBL/GenBank/DDBJ databases">
        <title>Aliifidinibius sp. nov., a new bacterium isolated from saline soil.</title>
        <authorList>
            <person name="Galisteo C."/>
            <person name="De La Haba R."/>
            <person name="Sanchez-Porro C."/>
            <person name="Ventosa A."/>
        </authorList>
    </citation>
    <scope>NUCLEOTIDE SEQUENCE [LARGE SCALE GENOMIC DNA]</scope>
    <source>
        <strain evidence="4 5">KACC 190600</strain>
    </source>
</reference>